<sequence>MEKKNQSSNSSSMTICQKIRAAIATGPAFPAIYRFSSFNQSRVPNSSSQTKPSSPKHHSTEGAAIIPIKYDYSTPAEVDISIQGKKETLDAQNVVKNFEDIVDDYLVRSNQKMGRVSNGGGGQSNAAAADQGNDNNKDRFSVFIDVVRKKIGTT</sequence>
<proteinExistence type="predicted"/>
<reference evidence="1 2" key="1">
    <citation type="journal article" date="2022" name="DNA Res.">
        <title>Chromosomal-level genome assembly of the orchid tree Bauhinia variegata (Leguminosae; Cercidoideae) supports the allotetraploid origin hypothesis of Bauhinia.</title>
        <authorList>
            <person name="Zhong Y."/>
            <person name="Chen Y."/>
            <person name="Zheng D."/>
            <person name="Pang J."/>
            <person name="Liu Y."/>
            <person name="Luo S."/>
            <person name="Meng S."/>
            <person name="Qian L."/>
            <person name="Wei D."/>
            <person name="Dai S."/>
            <person name="Zhou R."/>
        </authorList>
    </citation>
    <scope>NUCLEOTIDE SEQUENCE [LARGE SCALE GENOMIC DNA]</scope>
    <source>
        <strain evidence="1">BV-YZ2020</strain>
    </source>
</reference>
<organism evidence="1 2">
    <name type="scientific">Bauhinia variegata</name>
    <name type="common">Purple orchid tree</name>
    <name type="synonym">Phanera variegata</name>
    <dbReference type="NCBI Taxonomy" id="167791"/>
    <lineage>
        <taxon>Eukaryota</taxon>
        <taxon>Viridiplantae</taxon>
        <taxon>Streptophyta</taxon>
        <taxon>Embryophyta</taxon>
        <taxon>Tracheophyta</taxon>
        <taxon>Spermatophyta</taxon>
        <taxon>Magnoliopsida</taxon>
        <taxon>eudicotyledons</taxon>
        <taxon>Gunneridae</taxon>
        <taxon>Pentapetalae</taxon>
        <taxon>rosids</taxon>
        <taxon>fabids</taxon>
        <taxon>Fabales</taxon>
        <taxon>Fabaceae</taxon>
        <taxon>Cercidoideae</taxon>
        <taxon>Cercideae</taxon>
        <taxon>Bauhiniinae</taxon>
        <taxon>Bauhinia</taxon>
    </lineage>
</organism>
<keyword evidence="2" id="KW-1185">Reference proteome</keyword>
<protein>
    <submittedName>
        <fullName evidence="1">Uncharacterized protein</fullName>
    </submittedName>
</protein>
<dbReference type="Proteomes" id="UP000828941">
    <property type="component" value="Chromosome 13"/>
</dbReference>
<comment type="caution">
    <text evidence="1">The sequence shown here is derived from an EMBL/GenBank/DDBJ whole genome shotgun (WGS) entry which is preliminary data.</text>
</comment>
<evidence type="ECO:0000313" key="2">
    <source>
        <dbReference type="Proteomes" id="UP000828941"/>
    </source>
</evidence>
<name>A0ACB9KW11_BAUVA</name>
<accession>A0ACB9KW11</accession>
<dbReference type="EMBL" id="CM039438">
    <property type="protein sequence ID" value="KAI4301298.1"/>
    <property type="molecule type" value="Genomic_DNA"/>
</dbReference>
<evidence type="ECO:0000313" key="1">
    <source>
        <dbReference type="EMBL" id="KAI4301298.1"/>
    </source>
</evidence>
<gene>
    <name evidence="1" type="ORF">L6164_034590</name>
</gene>